<protein>
    <recommendedName>
        <fullName evidence="4">RCC1 repeat-containing protein</fullName>
    </recommendedName>
</protein>
<dbReference type="RefSeq" id="WP_025694767.1">
    <property type="nucleotide sequence ID" value="NZ_ASQQ01000181.1"/>
</dbReference>
<reference evidence="2 3" key="1">
    <citation type="submission" date="2015-03" db="EMBL/GenBank/DDBJ databases">
        <authorList>
            <person name="Abdul Halim M."/>
        </authorList>
    </citation>
    <scope>NUCLEOTIDE SEQUENCE [LARGE SCALE GENOMIC DNA]</scope>
    <source>
        <strain evidence="2 3">ATCC 35681</strain>
    </source>
</reference>
<feature type="chain" id="PRO_5039660900" description="RCC1 repeat-containing protein" evidence="1">
    <location>
        <begin position="29"/>
        <end position="288"/>
    </location>
</feature>
<dbReference type="OrthoDB" id="27389at2"/>
<dbReference type="Pfam" id="PF00415">
    <property type="entry name" value="RCC1"/>
    <property type="match status" value="1"/>
</dbReference>
<dbReference type="InterPro" id="IPR009091">
    <property type="entry name" value="RCC1/BLIP-II"/>
</dbReference>
<dbReference type="HOGENOM" id="CLU_965914_0_0_9"/>
<dbReference type="GO" id="GO:0005085">
    <property type="term" value="F:guanyl-nucleotide exchange factor activity"/>
    <property type="evidence" value="ECO:0007669"/>
    <property type="project" value="TreeGrafter"/>
</dbReference>
<dbReference type="AlphaFoldDB" id="A0A0F7CHL1"/>
<dbReference type="InterPro" id="IPR051553">
    <property type="entry name" value="Ran_GTPase-activating"/>
</dbReference>
<dbReference type="SUPFAM" id="SSF50985">
    <property type="entry name" value="RCC1/BLIP-II"/>
    <property type="match status" value="1"/>
</dbReference>
<dbReference type="PANTHER" id="PTHR45982:SF1">
    <property type="entry name" value="REGULATOR OF CHROMOSOME CONDENSATION"/>
    <property type="match status" value="1"/>
</dbReference>
<sequence>MFIKRQMKHLSGLLLASAVIFAALPTSAKATQSPAYSLAKLPGIKEIAAKPGFWGGSAFALGKDGTVWSWGSNYSGQFANGTAGPVNWSNAPHRVAGLEGTKKLALGGNYYMALSLDGNVKVWGAFLRTGGWSAAAADGNQWAIPLPETIDGLTGITDIAAGENSALALRKDGNVIAWLAPTASSTGGISSDDAASSQEASHDEAAMLPAASMVPGLTGVKAVYGDGGNLFSTVKKDGRESWRKAWVLRLNGTAEAMKFPLLIPAHSNITPLRTEGLGLAGQAAMRCL</sequence>
<dbReference type="EMBL" id="CP011114">
    <property type="protein sequence ID" value="AKG34576.1"/>
    <property type="molecule type" value="Genomic_DNA"/>
</dbReference>
<dbReference type="PATRIC" id="fig|1333534.5.peg.1812"/>
<keyword evidence="1" id="KW-0732">Signal</keyword>
<evidence type="ECO:0000256" key="1">
    <source>
        <dbReference type="SAM" id="SignalP"/>
    </source>
</evidence>
<dbReference type="GO" id="GO:0005737">
    <property type="term" value="C:cytoplasm"/>
    <property type="evidence" value="ECO:0007669"/>
    <property type="project" value="TreeGrafter"/>
</dbReference>
<feature type="signal peptide" evidence="1">
    <location>
        <begin position="1"/>
        <end position="28"/>
    </location>
</feature>
<dbReference type="PANTHER" id="PTHR45982">
    <property type="entry name" value="REGULATOR OF CHROMOSOME CONDENSATION"/>
    <property type="match status" value="1"/>
</dbReference>
<dbReference type="Gene3D" id="2.130.10.30">
    <property type="entry name" value="Regulator of chromosome condensation 1/beta-lactamase-inhibitor protein II"/>
    <property type="match status" value="1"/>
</dbReference>
<proteinExistence type="predicted"/>
<dbReference type="PROSITE" id="PS50012">
    <property type="entry name" value="RCC1_3"/>
    <property type="match status" value="1"/>
</dbReference>
<organism evidence="2 3">
    <name type="scientific">Paenibacillus durus ATCC 35681</name>
    <dbReference type="NCBI Taxonomy" id="1333534"/>
    <lineage>
        <taxon>Bacteria</taxon>
        <taxon>Bacillati</taxon>
        <taxon>Bacillota</taxon>
        <taxon>Bacilli</taxon>
        <taxon>Bacillales</taxon>
        <taxon>Paenibacillaceae</taxon>
        <taxon>Paenibacillus</taxon>
    </lineage>
</organism>
<dbReference type="InterPro" id="IPR000408">
    <property type="entry name" value="Reg_chr_condens"/>
</dbReference>
<reference evidence="2 3" key="2">
    <citation type="journal article" date="2016" name="Genome Announc.">
        <title>Genome Sequence of a Gram-Positive Diazotroph, Paenibacillus durus Type Strain ATCC 35681.</title>
        <authorList>
            <person name="Halim M.A."/>
            <person name="Rahman A.Y."/>
            <person name="Sim K.S."/>
            <person name="Yam H.C."/>
            <person name="Rahim A.A."/>
            <person name="Ghazali A.H."/>
            <person name="Najimudin N."/>
        </authorList>
    </citation>
    <scope>NUCLEOTIDE SEQUENCE [LARGE SCALE GENOMIC DNA]</scope>
    <source>
        <strain evidence="2 3">ATCC 35681</strain>
    </source>
</reference>
<evidence type="ECO:0008006" key="4">
    <source>
        <dbReference type="Google" id="ProtNLM"/>
    </source>
</evidence>
<evidence type="ECO:0000313" key="2">
    <source>
        <dbReference type="EMBL" id="AKG34576.1"/>
    </source>
</evidence>
<dbReference type="Proteomes" id="UP000034189">
    <property type="component" value="Chromosome"/>
</dbReference>
<gene>
    <name evidence="2" type="ORF">VK70_08290</name>
</gene>
<name>A0A0F7CHL1_PAEDU</name>
<evidence type="ECO:0000313" key="3">
    <source>
        <dbReference type="Proteomes" id="UP000034189"/>
    </source>
</evidence>
<accession>A0A0F7CHL1</accession>